<protein>
    <submittedName>
        <fullName evidence="1">Uncharacterized protein</fullName>
    </submittedName>
</protein>
<dbReference type="EMBL" id="JAUEPN010000006">
    <property type="protein sequence ID" value="KAK3293563.1"/>
    <property type="molecule type" value="Genomic_DNA"/>
</dbReference>
<reference evidence="1" key="2">
    <citation type="submission" date="2023-06" db="EMBL/GenBank/DDBJ databases">
        <authorList>
            <consortium name="Lawrence Berkeley National Laboratory"/>
            <person name="Haridas S."/>
            <person name="Hensen N."/>
            <person name="Bonometti L."/>
            <person name="Westerberg I."/>
            <person name="Brannstrom I.O."/>
            <person name="Guillou S."/>
            <person name="Cros-Aarteil S."/>
            <person name="Calhoun S."/>
            <person name="Kuo A."/>
            <person name="Mondo S."/>
            <person name="Pangilinan J."/>
            <person name="Riley R."/>
            <person name="Labutti K."/>
            <person name="Andreopoulos B."/>
            <person name="Lipzen A."/>
            <person name="Chen C."/>
            <person name="Yanf M."/>
            <person name="Daum C."/>
            <person name="Ng V."/>
            <person name="Clum A."/>
            <person name="Steindorff A."/>
            <person name="Ohm R."/>
            <person name="Martin F."/>
            <person name="Silar P."/>
            <person name="Natvig D."/>
            <person name="Lalanne C."/>
            <person name="Gautier V."/>
            <person name="Ament-Velasquez S.L."/>
            <person name="Kruys A."/>
            <person name="Hutchinson M.I."/>
            <person name="Powell A.J."/>
            <person name="Barry K."/>
            <person name="Miller A.N."/>
            <person name="Grigoriev I.V."/>
            <person name="Debuchy R."/>
            <person name="Gladieux P."/>
            <person name="Thoren M.H."/>
            <person name="Johannesson H."/>
        </authorList>
    </citation>
    <scope>NUCLEOTIDE SEQUENCE</scope>
    <source>
        <strain evidence="1">CBS 168.71</strain>
    </source>
</reference>
<dbReference type="GeneID" id="87843756"/>
<evidence type="ECO:0000313" key="2">
    <source>
        <dbReference type="Proteomes" id="UP001278766"/>
    </source>
</evidence>
<reference evidence="1" key="1">
    <citation type="journal article" date="2023" name="Mol. Phylogenet. Evol.">
        <title>Genome-scale phylogeny and comparative genomics of the fungal order Sordariales.</title>
        <authorList>
            <person name="Hensen N."/>
            <person name="Bonometti L."/>
            <person name="Westerberg I."/>
            <person name="Brannstrom I.O."/>
            <person name="Guillou S."/>
            <person name="Cros-Aarteil S."/>
            <person name="Calhoun S."/>
            <person name="Haridas S."/>
            <person name="Kuo A."/>
            <person name="Mondo S."/>
            <person name="Pangilinan J."/>
            <person name="Riley R."/>
            <person name="LaButti K."/>
            <person name="Andreopoulos B."/>
            <person name="Lipzen A."/>
            <person name="Chen C."/>
            <person name="Yan M."/>
            <person name="Daum C."/>
            <person name="Ng V."/>
            <person name="Clum A."/>
            <person name="Steindorff A."/>
            <person name="Ohm R.A."/>
            <person name="Martin F."/>
            <person name="Silar P."/>
            <person name="Natvig D.O."/>
            <person name="Lalanne C."/>
            <person name="Gautier V."/>
            <person name="Ament-Velasquez S.L."/>
            <person name="Kruys A."/>
            <person name="Hutchinson M.I."/>
            <person name="Powell A.J."/>
            <person name="Barry K."/>
            <person name="Miller A.N."/>
            <person name="Grigoriev I.V."/>
            <person name="Debuchy R."/>
            <person name="Gladieux P."/>
            <person name="Hiltunen Thoren M."/>
            <person name="Johannesson H."/>
        </authorList>
    </citation>
    <scope>NUCLEOTIDE SEQUENCE</scope>
    <source>
        <strain evidence="1">CBS 168.71</strain>
    </source>
</reference>
<sequence>MACIVDLVAASGEDVRPEHLQYPLGVASRLTGHYPPPARDRVYHLISPVIENILITSRTELTRIKHMLGDLATNAADRLLCESYATTAGWYGFRFVAAVASRQDARLSVWHGSKIVSVFQTKESREKTVSTRRGLLFTCSVTM</sequence>
<dbReference type="Proteomes" id="UP001278766">
    <property type="component" value="Unassembled WGS sequence"/>
</dbReference>
<evidence type="ECO:0000313" key="1">
    <source>
        <dbReference type="EMBL" id="KAK3293563.1"/>
    </source>
</evidence>
<proteinExistence type="predicted"/>
<keyword evidence="2" id="KW-1185">Reference proteome</keyword>
<comment type="caution">
    <text evidence="1">The sequence shown here is derived from an EMBL/GenBank/DDBJ whole genome shotgun (WGS) entry which is preliminary data.</text>
</comment>
<dbReference type="RefSeq" id="XP_062657077.1">
    <property type="nucleotide sequence ID" value="XM_062806808.1"/>
</dbReference>
<accession>A0AAE0HBP6</accession>
<gene>
    <name evidence="1" type="ORF">B0H64DRAFT_444816</name>
</gene>
<organism evidence="1 2">
    <name type="scientific">Chaetomium fimeti</name>
    <dbReference type="NCBI Taxonomy" id="1854472"/>
    <lineage>
        <taxon>Eukaryota</taxon>
        <taxon>Fungi</taxon>
        <taxon>Dikarya</taxon>
        <taxon>Ascomycota</taxon>
        <taxon>Pezizomycotina</taxon>
        <taxon>Sordariomycetes</taxon>
        <taxon>Sordariomycetidae</taxon>
        <taxon>Sordariales</taxon>
        <taxon>Chaetomiaceae</taxon>
        <taxon>Chaetomium</taxon>
    </lineage>
</organism>
<dbReference type="AlphaFoldDB" id="A0AAE0HBP6"/>
<name>A0AAE0HBP6_9PEZI</name>